<reference evidence="2 3" key="1">
    <citation type="submission" date="2019-02" db="EMBL/GenBank/DDBJ databases">
        <title>Deep-cultivation of Planctomycetes and their phenomic and genomic characterization uncovers novel biology.</title>
        <authorList>
            <person name="Wiegand S."/>
            <person name="Jogler M."/>
            <person name="Boedeker C."/>
            <person name="Pinto D."/>
            <person name="Vollmers J."/>
            <person name="Rivas-Marin E."/>
            <person name="Kohn T."/>
            <person name="Peeters S.H."/>
            <person name="Heuer A."/>
            <person name="Rast P."/>
            <person name="Oberbeckmann S."/>
            <person name="Bunk B."/>
            <person name="Jeske O."/>
            <person name="Meyerdierks A."/>
            <person name="Storesund J.E."/>
            <person name="Kallscheuer N."/>
            <person name="Luecker S."/>
            <person name="Lage O.M."/>
            <person name="Pohl T."/>
            <person name="Merkel B.J."/>
            <person name="Hornburger P."/>
            <person name="Mueller R.-W."/>
            <person name="Bruemmer F."/>
            <person name="Labrenz M."/>
            <person name="Spormann A.M."/>
            <person name="Op den Camp H."/>
            <person name="Overmann J."/>
            <person name="Amann R."/>
            <person name="Jetten M.S.M."/>
            <person name="Mascher T."/>
            <person name="Medema M.H."/>
            <person name="Devos D.P."/>
            <person name="Kaster A.-K."/>
            <person name="Ovreas L."/>
            <person name="Rohde M."/>
            <person name="Galperin M.Y."/>
            <person name="Jogler C."/>
        </authorList>
    </citation>
    <scope>NUCLEOTIDE SEQUENCE [LARGE SCALE GENOMIC DNA]</scope>
    <source>
        <strain evidence="2 3">Pan181</strain>
    </source>
</reference>
<keyword evidence="3" id="KW-1185">Reference proteome</keyword>
<evidence type="ECO:0000259" key="1">
    <source>
        <dbReference type="Pfam" id="PF01569"/>
    </source>
</evidence>
<dbReference type="InterPro" id="IPR036938">
    <property type="entry name" value="PAP2/HPO_sf"/>
</dbReference>
<dbReference type="Proteomes" id="UP000315750">
    <property type="component" value="Chromosome"/>
</dbReference>
<evidence type="ECO:0000313" key="2">
    <source>
        <dbReference type="EMBL" id="QDU57236.1"/>
    </source>
</evidence>
<dbReference type="SUPFAM" id="SSF48317">
    <property type="entry name" value="Acid phosphatase/Vanadium-dependent haloperoxidase"/>
    <property type="match status" value="1"/>
</dbReference>
<dbReference type="AlphaFoldDB" id="A0A518ARA0"/>
<sequence>MEEPTTAPVIAGVPVDLELEPTSNACSESIPQTALFGKLLQDQQQFYSSDSLLMLGSGFAAGSIVANTSLDGAIQRHFRTSVLGAESDEWYHTFHASKELGNGMYTLPVFASAWITAELFPDSELAATMGQWGGRSLRGFAVGAPPVIGLQLLTGGSRPYESPHGSLWKPFNDNNGVSGHSFMGSLPFITAAKMADTRTEKLLWYSASLLAPLSRANDNDHYPSQVALGWWMAYLAATAVEHSDNASQGWTISPYATKESTGLMTEVRF</sequence>
<gene>
    <name evidence="2" type="ORF">Pan181_34500</name>
</gene>
<accession>A0A518ARA0</accession>
<dbReference type="EMBL" id="CP036278">
    <property type="protein sequence ID" value="QDU57236.1"/>
    <property type="molecule type" value="Genomic_DNA"/>
</dbReference>
<organism evidence="2 3">
    <name type="scientific">Aeoliella mucimassa</name>
    <dbReference type="NCBI Taxonomy" id="2527972"/>
    <lineage>
        <taxon>Bacteria</taxon>
        <taxon>Pseudomonadati</taxon>
        <taxon>Planctomycetota</taxon>
        <taxon>Planctomycetia</taxon>
        <taxon>Pirellulales</taxon>
        <taxon>Lacipirellulaceae</taxon>
        <taxon>Aeoliella</taxon>
    </lineage>
</organism>
<dbReference type="InterPro" id="IPR000326">
    <property type="entry name" value="PAP2/HPO"/>
</dbReference>
<dbReference type="CDD" id="cd01610">
    <property type="entry name" value="PAP2_like"/>
    <property type="match status" value="1"/>
</dbReference>
<evidence type="ECO:0000313" key="3">
    <source>
        <dbReference type="Proteomes" id="UP000315750"/>
    </source>
</evidence>
<name>A0A518ARA0_9BACT</name>
<feature type="domain" description="Phosphatidic acid phosphatase type 2/haloperoxidase" evidence="1">
    <location>
        <begin position="170"/>
        <end position="240"/>
    </location>
</feature>
<dbReference type="KEGG" id="amuc:Pan181_34500"/>
<dbReference type="Pfam" id="PF01569">
    <property type="entry name" value="PAP2"/>
    <property type="match status" value="1"/>
</dbReference>
<protein>
    <submittedName>
        <fullName evidence="2">PAP2 superfamily protein</fullName>
    </submittedName>
</protein>
<proteinExistence type="predicted"/>